<dbReference type="AlphaFoldDB" id="A0A927YPB6"/>
<evidence type="ECO:0000259" key="2">
    <source>
        <dbReference type="Pfam" id="PF04607"/>
    </source>
</evidence>
<feature type="domain" description="RelA/SpoT" evidence="2">
    <location>
        <begin position="82"/>
        <end position="190"/>
    </location>
</feature>
<evidence type="ECO:0000256" key="1">
    <source>
        <dbReference type="ARBA" id="ARBA00004976"/>
    </source>
</evidence>
<protein>
    <recommendedName>
        <fullName evidence="2">RelA/SpoT domain-containing protein</fullName>
    </recommendedName>
</protein>
<proteinExistence type="predicted"/>
<sequence length="205" mass="25016">MFDDVRILLTELDKIYKDFFEEWKECSGTPFNLRKKLVIDIDNNIELKKYIFRYREFVNEKIISIMFLLNNINLEKSEVTYRVKAQNSIEFKIDSYIRTHESGKIPMNKCLNDMFGIRIVLNDDFEHNHIYDFINLYFPQCKCINSSKNEYIATHVYLQENNYSFPWELQIWSRENAQNNLDSHKKYKQEYTSWERKLQEKEVLE</sequence>
<dbReference type="Gene3D" id="3.30.460.10">
    <property type="entry name" value="Beta Polymerase, domain 2"/>
    <property type="match status" value="1"/>
</dbReference>
<comment type="caution">
    <text evidence="3">The sequence shown here is derived from an EMBL/GenBank/DDBJ whole genome shotgun (WGS) entry which is preliminary data.</text>
</comment>
<dbReference type="Proteomes" id="UP000766246">
    <property type="component" value="Unassembled WGS sequence"/>
</dbReference>
<accession>A0A927YPB6</accession>
<comment type="pathway">
    <text evidence="1">Purine metabolism; ppGpp biosynthesis; ppGpp from GTP: step 1/2.</text>
</comment>
<gene>
    <name evidence="3" type="ORF">E7272_14855</name>
</gene>
<evidence type="ECO:0000313" key="4">
    <source>
        <dbReference type="Proteomes" id="UP000766246"/>
    </source>
</evidence>
<dbReference type="GO" id="GO:0015969">
    <property type="term" value="P:guanosine tetraphosphate metabolic process"/>
    <property type="evidence" value="ECO:0007669"/>
    <property type="project" value="InterPro"/>
</dbReference>
<dbReference type="InterPro" id="IPR007685">
    <property type="entry name" value="RelA_SpoT"/>
</dbReference>
<evidence type="ECO:0000313" key="3">
    <source>
        <dbReference type="EMBL" id="MBE5921092.1"/>
    </source>
</evidence>
<dbReference type="InterPro" id="IPR043519">
    <property type="entry name" value="NT_sf"/>
</dbReference>
<name>A0A927YPB6_9FIRM</name>
<dbReference type="EMBL" id="SVER01000086">
    <property type="protein sequence ID" value="MBE5921092.1"/>
    <property type="molecule type" value="Genomic_DNA"/>
</dbReference>
<reference evidence="3" key="1">
    <citation type="submission" date="2019-04" db="EMBL/GenBank/DDBJ databases">
        <title>Evolution of Biomass-Degrading Anaerobic Consortia Revealed by Metagenomics.</title>
        <authorList>
            <person name="Peng X."/>
        </authorList>
    </citation>
    <scope>NUCLEOTIDE SEQUENCE</scope>
    <source>
        <strain evidence="3">SIG311</strain>
    </source>
</reference>
<organism evidence="3 4">
    <name type="scientific">Pseudobutyrivibrio ruminis</name>
    <dbReference type="NCBI Taxonomy" id="46206"/>
    <lineage>
        <taxon>Bacteria</taxon>
        <taxon>Bacillati</taxon>
        <taxon>Bacillota</taxon>
        <taxon>Clostridia</taxon>
        <taxon>Lachnospirales</taxon>
        <taxon>Lachnospiraceae</taxon>
        <taxon>Pseudobutyrivibrio</taxon>
    </lineage>
</organism>
<dbReference type="Pfam" id="PF04607">
    <property type="entry name" value="RelA_SpoT"/>
    <property type="match status" value="1"/>
</dbReference>
<dbReference type="SUPFAM" id="SSF81301">
    <property type="entry name" value="Nucleotidyltransferase"/>
    <property type="match status" value="1"/>
</dbReference>